<evidence type="ECO:0000259" key="2">
    <source>
        <dbReference type="Pfam" id="PF18818"/>
    </source>
</evidence>
<evidence type="ECO:0000259" key="1">
    <source>
        <dbReference type="Pfam" id="PF08401"/>
    </source>
</evidence>
<reference evidence="3 4" key="1">
    <citation type="journal article" date="2015" name="Genome Announc.">
        <title>Expanding the biotechnology potential of lactobacilli through comparative genomics of 213 strains and associated genera.</title>
        <authorList>
            <person name="Sun Z."/>
            <person name="Harris H.M."/>
            <person name="McCann A."/>
            <person name="Guo C."/>
            <person name="Argimon S."/>
            <person name="Zhang W."/>
            <person name="Yang X."/>
            <person name="Jeffery I.B."/>
            <person name="Cooney J.C."/>
            <person name="Kagawa T.F."/>
            <person name="Liu W."/>
            <person name="Song Y."/>
            <person name="Salvetti E."/>
            <person name="Wrobel A."/>
            <person name="Rasinkangas P."/>
            <person name="Parkhill J."/>
            <person name="Rea M.C."/>
            <person name="O'Sullivan O."/>
            <person name="Ritari J."/>
            <person name="Douillard F.P."/>
            <person name="Paul Ross R."/>
            <person name="Yang R."/>
            <person name="Briner A.E."/>
            <person name="Felis G.E."/>
            <person name="de Vos W.M."/>
            <person name="Barrangou R."/>
            <person name="Klaenhammer T.R."/>
            <person name="Caufield P.W."/>
            <person name="Cui Y."/>
            <person name="Zhang H."/>
            <person name="O'Toole P.W."/>
        </authorList>
    </citation>
    <scope>NUCLEOTIDE SEQUENCE [LARGE SCALE GENOMIC DNA]</scope>
    <source>
        <strain evidence="3 4">DSM 14792</strain>
    </source>
</reference>
<dbReference type="InterPro" id="IPR041459">
    <property type="entry name" value="MPTase-PolyVal"/>
</dbReference>
<feature type="domain" description="Polyvalent protein metallopeptidase" evidence="2">
    <location>
        <begin position="208"/>
        <end position="289"/>
    </location>
</feature>
<evidence type="ECO:0000313" key="3">
    <source>
        <dbReference type="EMBL" id="KRN43740.1"/>
    </source>
</evidence>
<dbReference type="AlphaFoldDB" id="A0A0R2H182"/>
<organism evidence="3 4">
    <name type="scientific">Limosilactobacillus ingluviei</name>
    <dbReference type="NCBI Taxonomy" id="148604"/>
    <lineage>
        <taxon>Bacteria</taxon>
        <taxon>Bacillati</taxon>
        <taxon>Bacillota</taxon>
        <taxon>Bacilli</taxon>
        <taxon>Lactobacillales</taxon>
        <taxon>Lactobacillaceae</taxon>
        <taxon>Limosilactobacillus</taxon>
    </lineage>
</organism>
<keyword evidence="4" id="KW-1185">Reference proteome</keyword>
<comment type="caution">
    <text evidence="3">The sequence shown here is derived from an EMBL/GenBank/DDBJ whole genome shotgun (WGS) entry which is preliminary data.</text>
</comment>
<dbReference type="Pfam" id="PF08401">
    <property type="entry name" value="ArdcN"/>
    <property type="match status" value="1"/>
</dbReference>
<dbReference type="EMBL" id="JQBA01000036">
    <property type="protein sequence ID" value="KRN43740.1"/>
    <property type="molecule type" value="Genomic_DNA"/>
</dbReference>
<dbReference type="Gene3D" id="1.10.10.2910">
    <property type="match status" value="1"/>
</dbReference>
<dbReference type="Proteomes" id="UP000051639">
    <property type="component" value="Unassembled WGS sequence"/>
</dbReference>
<accession>A0A0R2H182</accession>
<dbReference type="GO" id="GO:0003697">
    <property type="term" value="F:single-stranded DNA binding"/>
    <property type="evidence" value="ECO:0007669"/>
    <property type="project" value="InterPro"/>
</dbReference>
<dbReference type="PATRIC" id="fig|148604.4.peg.1335"/>
<dbReference type="Pfam" id="PF18818">
    <property type="entry name" value="MPTase-PolyVal"/>
    <property type="match status" value="1"/>
</dbReference>
<feature type="domain" description="N-terminal" evidence="1">
    <location>
        <begin position="23"/>
        <end position="120"/>
    </location>
</feature>
<name>A0A0R2H182_9LACO</name>
<sequence length="324" mass="37411">MTNKEKIEVLQKQVWKEVCEFMEKPEDMLEYLNFLQKFPQYSIHNRMLIHSQRPGAVAVASFKKFKEAGVKVRKGEKALRIFAPTSNKYFYRDNGEKRTLVPLKFAKKEEKELIKEGKIKVYTWQGYVPVPVFDVLQTDMKEEDYPQIFPNAHTTFKTTISYDHNHVVNVVTSILKELNVKLITPSSNEVWDGGNAKGYYAETSFGNMIVMNPNNTPSENDATLLHELSHAILHTQFSNVIQDKLKLKKHNSISRSEKELQAEMTAFLICQEVGIDTRESTVRYIASWTNEGKKIGENRLTEFFEEVVKTADYVISEISEKKVA</sequence>
<protein>
    <submittedName>
        <fullName evidence="3">Uncharacterized protein</fullName>
    </submittedName>
</protein>
<gene>
    <name evidence="3" type="ORF">IV41_GL001301</name>
</gene>
<evidence type="ECO:0000313" key="4">
    <source>
        <dbReference type="Proteomes" id="UP000051639"/>
    </source>
</evidence>
<dbReference type="InterPro" id="IPR013610">
    <property type="entry name" value="ArdC_N"/>
</dbReference>
<proteinExistence type="predicted"/>